<evidence type="ECO:0000313" key="2">
    <source>
        <dbReference type="EMBL" id="CAF1644724.1"/>
    </source>
</evidence>
<evidence type="ECO:0000313" key="5">
    <source>
        <dbReference type="EMBL" id="CAF3955208.1"/>
    </source>
</evidence>
<dbReference type="InterPro" id="IPR025051">
    <property type="entry name" value="DUF3990"/>
</dbReference>
<dbReference type="OrthoDB" id="10007730at2759"/>
<dbReference type="EMBL" id="CAJOBG010001746">
    <property type="protein sequence ID" value="CAF3955208.1"/>
    <property type="molecule type" value="Genomic_DNA"/>
</dbReference>
<dbReference type="EMBL" id="CAJNRF010012128">
    <property type="protein sequence ID" value="CAF2137835.1"/>
    <property type="molecule type" value="Genomic_DNA"/>
</dbReference>
<proteinExistence type="predicted"/>
<dbReference type="Pfam" id="PF13151">
    <property type="entry name" value="DUF3990"/>
    <property type="match status" value="1"/>
</dbReference>
<dbReference type="Proteomes" id="UP000663866">
    <property type="component" value="Unassembled WGS sequence"/>
</dbReference>
<feature type="compositionally biased region" description="Low complexity" evidence="1">
    <location>
        <begin position="9"/>
        <end position="22"/>
    </location>
</feature>
<dbReference type="Proteomes" id="UP000676336">
    <property type="component" value="Unassembled WGS sequence"/>
</dbReference>
<dbReference type="EMBL" id="CAJNRE010018724">
    <property type="protein sequence ID" value="CAF2175729.1"/>
    <property type="molecule type" value="Genomic_DNA"/>
</dbReference>
<gene>
    <name evidence="2" type="ORF">KQP761_LOCUS28754</name>
    <name evidence="4" type="ORF">MBJ925_LOCUS34067</name>
    <name evidence="5" type="ORF">OVN521_LOCUS12482</name>
    <name evidence="6" type="ORF">SMN809_LOCUS38128</name>
    <name evidence="3" type="ORF">WKI299_LOCUS27706</name>
</gene>
<evidence type="ECO:0008006" key="9">
    <source>
        <dbReference type="Google" id="ProtNLM"/>
    </source>
</evidence>
<sequence>MEEDLKNDLPSSPTLLYSSTTSSEEEIPIPRPRNSSLDITTTSPTTLSSYAMSFSETKELNKVILPYPLRLDSNYIYRIGLKPNEFIHYCQTDQIESMFDDPMDLIDNFLQDRLRKGLDIGVHQECLDHLNYVKQIYDDNESLLDYVYDYIEAQIMKLINAPGFESVPDNQWSTILYPTFDTSTLASIDYSLNVYMNRSAFNRRTTKNLNVFDLLASMQTEDVRNIRLYHGTDVEALKKICQYGISLYSSHRLGTDFGAGFYVTDNFEDAAHIAASKGARNKLLAGIICFQLAESELSQLNIRDLPDTIDNSGDPLSWSNFVKLCRSRYNECPHKFRCDALRGPMCNNAEKVRLFENERPRAKIINNRKVTQICIKSTLLSSKLEAAIFGLYIFNAES</sequence>
<dbReference type="EMBL" id="CAJOBI010098748">
    <property type="protein sequence ID" value="CAF4577412.1"/>
    <property type="molecule type" value="Genomic_DNA"/>
</dbReference>
<evidence type="ECO:0000313" key="7">
    <source>
        <dbReference type="Proteomes" id="UP000663834"/>
    </source>
</evidence>
<dbReference type="EMBL" id="CAJNOW010015749">
    <property type="protein sequence ID" value="CAF1644724.1"/>
    <property type="molecule type" value="Genomic_DNA"/>
</dbReference>
<comment type="caution">
    <text evidence="2">The sequence shown here is derived from an EMBL/GenBank/DDBJ whole genome shotgun (WGS) entry which is preliminary data.</text>
</comment>
<dbReference type="Proteomes" id="UP000663824">
    <property type="component" value="Unassembled WGS sequence"/>
</dbReference>
<dbReference type="SUPFAM" id="SSF56399">
    <property type="entry name" value="ADP-ribosylation"/>
    <property type="match status" value="1"/>
</dbReference>
<evidence type="ECO:0000313" key="4">
    <source>
        <dbReference type="EMBL" id="CAF2175729.1"/>
    </source>
</evidence>
<name>A0A816E9F2_9BILA</name>
<keyword evidence="8" id="KW-1185">Reference proteome</keyword>
<feature type="region of interest" description="Disordered" evidence="1">
    <location>
        <begin position="1"/>
        <end position="41"/>
    </location>
</feature>
<dbReference type="Proteomes" id="UP000663834">
    <property type="component" value="Unassembled WGS sequence"/>
</dbReference>
<dbReference type="AlphaFoldDB" id="A0A816E9F2"/>
<evidence type="ECO:0000313" key="6">
    <source>
        <dbReference type="EMBL" id="CAF4577412.1"/>
    </source>
</evidence>
<dbReference type="Proteomes" id="UP000663856">
    <property type="component" value="Unassembled WGS sequence"/>
</dbReference>
<accession>A0A816E9F2</accession>
<evidence type="ECO:0000313" key="8">
    <source>
        <dbReference type="Proteomes" id="UP000663866"/>
    </source>
</evidence>
<evidence type="ECO:0000256" key="1">
    <source>
        <dbReference type="SAM" id="MobiDB-lite"/>
    </source>
</evidence>
<organism evidence="2 7">
    <name type="scientific">Rotaria magnacalcarata</name>
    <dbReference type="NCBI Taxonomy" id="392030"/>
    <lineage>
        <taxon>Eukaryota</taxon>
        <taxon>Metazoa</taxon>
        <taxon>Spiralia</taxon>
        <taxon>Gnathifera</taxon>
        <taxon>Rotifera</taxon>
        <taxon>Eurotatoria</taxon>
        <taxon>Bdelloidea</taxon>
        <taxon>Philodinida</taxon>
        <taxon>Philodinidae</taxon>
        <taxon>Rotaria</taxon>
    </lineage>
</organism>
<protein>
    <recommendedName>
        <fullName evidence="9">Poly [ADP-ribose] polymerase</fullName>
    </recommendedName>
</protein>
<reference evidence="2" key="1">
    <citation type="submission" date="2021-02" db="EMBL/GenBank/DDBJ databases">
        <authorList>
            <person name="Nowell W R."/>
        </authorList>
    </citation>
    <scope>NUCLEOTIDE SEQUENCE</scope>
</reference>
<evidence type="ECO:0000313" key="3">
    <source>
        <dbReference type="EMBL" id="CAF2137835.1"/>
    </source>
</evidence>
<dbReference type="Gene3D" id="3.90.228.10">
    <property type="match status" value="1"/>
</dbReference>